<name>A0A550J2U1_9BACT</name>
<sequence length="316" mass="34417">MKISERYQAKKSIEAKISAIKSEISTINLPGLAIKAGDARTRYESARHKVDGSGDRASERSRSELAALKDAMEKAKADHQAATDREARLKKELHEAVAALESIGVECSANELKALQEKINEVKLKIEEIAMVQAGPLPGEKEQFRLYDEAITMETELENLLADQALGVKCDDKIAALKEKLAENQAKAAAGPGDLGGVISILGERVDGEKGKLLYLQEQQRFALNGYLIALARETFEEYRAAADSLKIALSTLYALAKVQEQVSNGAVVDPIVKSWHPVKIPAVIEPGNVFDSSNIDRADAVEMVRQKIQTAGIKI</sequence>
<reference evidence="2 3" key="1">
    <citation type="submission" date="2019-07" db="EMBL/GenBank/DDBJ databases">
        <title>Insights of Desulfuromonas acetexigens electromicrobiology.</title>
        <authorList>
            <person name="Katuri K."/>
            <person name="Sapireddy V."/>
            <person name="Shaw D.R."/>
            <person name="Saikaly P."/>
        </authorList>
    </citation>
    <scope>NUCLEOTIDE SEQUENCE [LARGE SCALE GENOMIC DNA]</scope>
    <source>
        <strain evidence="2 3">2873</strain>
    </source>
</reference>
<evidence type="ECO:0000256" key="1">
    <source>
        <dbReference type="SAM" id="MobiDB-lite"/>
    </source>
</evidence>
<comment type="caution">
    <text evidence="2">The sequence shown here is derived from an EMBL/GenBank/DDBJ whole genome shotgun (WGS) entry which is preliminary data.</text>
</comment>
<dbReference type="RefSeq" id="WP_092056582.1">
    <property type="nucleotide sequence ID" value="NZ_FOJJ01000022.1"/>
</dbReference>
<feature type="region of interest" description="Disordered" evidence="1">
    <location>
        <begin position="40"/>
        <end position="62"/>
    </location>
</feature>
<dbReference type="Proteomes" id="UP000317155">
    <property type="component" value="Unassembled WGS sequence"/>
</dbReference>
<proteinExistence type="predicted"/>
<dbReference type="EMBL" id="VJVV01000029">
    <property type="protein sequence ID" value="TRO77518.1"/>
    <property type="molecule type" value="Genomic_DNA"/>
</dbReference>
<evidence type="ECO:0000313" key="2">
    <source>
        <dbReference type="EMBL" id="TRO77518.1"/>
    </source>
</evidence>
<dbReference type="AlphaFoldDB" id="A0A550J2U1"/>
<evidence type="ECO:0000313" key="3">
    <source>
        <dbReference type="Proteomes" id="UP000317155"/>
    </source>
</evidence>
<protein>
    <submittedName>
        <fullName evidence="2">Uncharacterized protein</fullName>
    </submittedName>
</protein>
<accession>A0A550J2U1</accession>
<organism evidence="2 3">
    <name type="scientific">Trichloromonas acetexigens</name>
    <dbReference type="NCBI Taxonomy" id="38815"/>
    <lineage>
        <taxon>Bacteria</taxon>
        <taxon>Pseudomonadati</taxon>
        <taxon>Thermodesulfobacteriota</taxon>
        <taxon>Desulfuromonadia</taxon>
        <taxon>Desulfuromonadales</taxon>
        <taxon>Trichloromonadaceae</taxon>
        <taxon>Trichloromonas</taxon>
    </lineage>
</organism>
<gene>
    <name evidence="2" type="ORF">FL622_17175</name>
</gene>
<keyword evidence="3" id="KW-1185">Reference proteome</keyword>